<dbReference type="OrthoDB" id="2018137at2759"/>
<dbReference type="PANTHER" id="PTHR31033">
    <property type="entry name" value="PROTEIN, PUTATIVE-RELATED"/>
    <property type="match status" value="1"/>
</dbReference>
<dbReference type="AlphaFoldDB" id="R0GAJ2"/>
<evidence type="ECO:0000313" key="2">
    <source>
        <dbReference type="EMBL" id="EOA13619.1"/>
    </source>
</evidence>
<name>R0GAJ2_9BRAS</name>
<sequence>MDQESSQCPFVAESMIQKCPFLRNINKPTNLSFSSLSFPIPVQGGKGPIFEDGPGFDSAFKLFHGKDGLVPLSGYSSFGDDTEQEEARCAPLQFNPLAGKVATISLSAFGPGGPFGFGPFSDKWKKQQKKPKPSKNQQSGDSSKHEAVGDEWLKTGNCPIAKSFRAASKVMPLVAKALKPPSGMKYRCPAPIVAARAALSKTALVKSLRPQPLPEKMLAIALMGMAANVPLGVWREHTKKFSPSWFVAIHAAVPFIAMLRKSVLMPKTAMALTIGASILGQVIGSRAERYRLRAVAEKTVAETATVTAASGYTQSPSDSGFSAGGHCGTGEGVKEVYYNVNVGESAKSTGLCY</sequence>
<keyword evidence="3" id="KW-1185">Reference proteome</keyword>
<dbReference type="PANTHER" id="PTHR31033:SF18">
    <property type="entry name" value="OS06G0115800 PROTEIN"/>
    <property type="match status" value="1"/>
</dbReference>
<protein>
    <submittedName>
        <fullName evidence="2">Uncharacterized protein</fullName>
    </submittedName>
</protein>
<dbReference type="eggNOG" id="ENOG502QR3Z">
    <property type="taxonomic scope" value="Eukaryota"/>
</dbReference>
<reference evidence="2" key="2">
    <citation type="journal article" date="2013" name="Nat. Genet.">
        <title>Genome sequencing of Capsella rubella.</title>
        <authorList>
            <person name="Schmutz J."/>
            <person name="Prochnik S."/>
            <person name="Nordborg M."/>
            <person name="Weigel D."/>
            <person name="Rokhsar D."/>
            <person name="Wright S."/>
        </authorList>
    </citation>
    <scope>NUCLEOTIDE SEQUENCE</scope>
</reference>
<evidence type="ECO:0000256" key="1">
    <source>
        <dbReference type="SAM" id="MobiDB-lite"/>
    </source>
</evidence>
<evidence type="ECO:0000313" key="3">
    <source>
        <dbReference type="Proteomes" id="UP000029121"/>
    </source>
</evidence>
<dbReference type="EMBL" id="KB870812">
    <property type="protein sequence ID" value="EOA13619.1"/>
    <property type="molecule type" value="Genomic_DNA"/>
</dbReference>
<reference evidence="3" key="1">
    <citation type="journal article" date="2013" name="Nat. Genet.">
        <title>The Capsella rubella genome and the genomic consequences of rapid mating system evolution.</title>
        <authorList>
            <person name="Slotte T."/>
            <person name="Hazzouri K.M."/>
            <person name="Agren J.A."/>
            <person name="Koenig D."/>
            <person name="Maumus F."/>
            <person name="Guo Y.L."/>
            <person name="Steige K."/>
            <person name="Platts A.E."/>
            <person name="Escobar J.S."/>
            <person name="Newman L.K."/>
            <person name="Wang W."/>
            <person name="Mandakova T."/>
            <person name="Vello E."/>
            <person name="Smith L.M."/>
            <person name="Henz S.R."/>
            <person name="Steffen J."/>
            <person name="Takuno S."/>
            <person name="Brandvain Y."/>
            <person name="Coop G."/>
            <person name="Andolfatto P."/>
            <person name="Hu T.T."/>
            <person name="Blanchette M."/>
            <person name="Clark R.M."/>
            <person name="Quesneville H."/>
            <person name="Nordborg M."/>
            <person name="Gaut B.S."/>
            <person name="Lysak M.A."/>
            <person name="Jenkins J."/>
            <person name="Grimwood J."/>
            <person name="Chapman J."/>
            <person name="Prochnik S."/>
            <person name="Shu S."/>
            <person name="Rokhsar D."/>
            <person name="Schmutz J."/>
            <person name="Weigel D."/>
            <person name="Wright S.I."/>
        </authorList>
    </citation>
    <scope>NUCLEOTIDE SEQUENCE [LARGE SCALE GENOMIC DNA]</scope>
    <source>
        <strain evidence="3">cv. Monte Gargano</strain>
    </source>
</reference>
<dbReference type="GO" id="GO:0009507">
    <property type="term" value="C:chloroplast"/>
    <property type="evidence" value="ECO:0007669"/>
    <property type="project" value="TreeGrafter"/>
</dbReference>
<accession>R0GAJ2</accession>
<proteinExistence type="predicted"/>
<dbReference type="Proteomes" id="UP000029121">
    <property type="component" value="Unassembled WGS sequence"/>
</dbReference>
<feature type="region of interest" description="Disordered" evidence="1">
    <location>
        <begin position="120"/>
        <end position="148"/>
    </location>
</feature>
<gene>
    <name evidence="2" type="ORF">CARUB_v10026685mg</name>
</gene>
<dbReference type="KEGG" id="crb:17874955"/>
<organism evidence="2 3">
    <name type="scientific">Capsella rubella</name>
    <dbReference type="NCBI Taxonomy" id="81985"/>
    <lineage>
        <taxon>Eukaryota</taxon>
        <taxon>Viridiplantae</taxon>
        <taxon>Streptophyta</taxon>
        <taxon>Embryophyta</taxon>
        <taxon>Tracheophyta</taxon>
        <taxon>Spermatophyta</taxon>
        <taxon>Magnoliopsida</taxon>
        <taxon>eudicotyledons</taxon>
        <taxon>Gunneridae</taxon>
        <taxon>Pentapetalae</taxon>
        <taxon>rosids</taxon>
        <taxon>malvids</taxon>
        <taxon>Brassicales</taxon>
        <taxon>Brassicaceae</taxon>
        <taxon>Camelineae</taxon>
        <taxon>Capsella</taxon>
    </lineage>
</organism>
<dbReference type="EMBL" id="KB870812">
    <property type="protein sequence ID" value="EOA13618.1"/>
    <property type="molecule type" value="Genomic_DNA"/>
</dbReference>